<dbReference type="InterPro" id="IPR013783">
    <property type="entry name" value="Ig-like_fold"/>
</dbReference>
<evidence type="ECO:0000256" key="1">
    <source>
        <dbReference type="ARBA" id="ARBA00022729"/>
    </source>
</evidence>
<dbReference type="InterPro" id="IPR013099">
    <property type="entry name" value="K_chnl_dom"/>
</dbReference>
<dbReference type="Gene3D" id="2.60.40.10">
    <property type="entry name" value="Immunoglobulins"/>
    <property type="match status" value="12"/>
</dbReference>
<dbReference type="InterPro" id="IPR050379">
    <property type="entry name" value="Type-I_Cytokine_Rcpt"/>
</dbReference>
<dbReference type="GO" id="GO:0019955">
    <property type="term" value="F:cytokine binding"/>
    <property type="evidence" value="ECO:0007669"/>
    <property type="project" value="TreeGrafter"/>
</dbReference>
<feature type="domain" description="Fibronectin type-III" evidence="8">
    <location>
        <begin position="108"/>
        <end position="214"/>
    </location>
</feature>
<comment type="caution">
    <text evidence="9">The sequence shown here is derived from an EMBL/GenBank/DDBJ whole genome shotgun (WGS) entry which is preliminary data.</text>
</comment>
<evidence type="ECO:0000256" key="5">
    <source>
        <dbReference type="ARBA" id="ARBA00023180"/>
    </source>
</evidence>
<feature type="transmembrane region" description="Helical" evidence="7">
    <location>
        <begin position="1302"/>
        <end position="1323"/>
    </location>
</feature>
<dbReference type="Pfam" id="PF00041">
    <property type="entry name" value="fn3"/>
    <property type="match status" value="9"/>
</dbReference>
<feature type="domain" description="Fibronectin type-III" evidence="8">
    <location>
        <begin position="219"/>
        <end position="329"/>
    </location>
</feature>
<evidence type="ECO:0000256" key="6">
    <source>
        <dbReference type="SAM" id="MobiDB-lite"/>
    </source>
</evidence>
<feature type="domain" description="Fibronectin type-III" evidence="8">
    <location>
        <begin position="530"/>
        <end position="623"/>
    </location>
</feature>
<name>A0AAD9QHP8_ACRCE</name>
<keyword evidence="3" id="KW-1015">Disulfide bond</keyword>
<protein>
    <submittedName>
        <fullName evidence="9">Protein sidekick-1</fullName>
    </submittedName>
</protein>
<accession>A0AAD9QHP8</accession>
<keyword evidence="10" id="KW-1185">Reference proteome</keyword>
<dbReference type="CDD" id="cd00063">
    <property type="entry name" value="FN3"/>
    <property type="match status" value="10"/>
</dbReference>
<dbReference type="GO" id="GO:0009897">
    <property type="term" value="C:external side of plasma membrane"/>
    <property type="evidence" value="ECO:0007669"/>
    <property type="project" value="TreeGrafter"/>
</dbReference>
<organism evidence="9 10">
    <name type="scientific">Acropora cervicornis</name>
    <name type="common">Staghorn coral</name>
    <dbReference type="NCBI Taxonomy" id="6130"/>
    <lineage>
        <taxon>Eukaryota</taxon>
        <taxon>Metazoa</taxon>
        <taxon>Cnidaria</taxon>
        <taxon>Anthozoa</taxon>
        <taxon>Hexacorallia</taxon>
        <taxon>Scleractinia</taxon>
        <taxon>Astrocoeniina</taxon>
        <taxon>Acroporidae</taxon>
        <taxon>Acropora</taxon>
    </lineage>
</organism>
<feature type="transmembrane region" description="Helical" evidence="7">
    <location>
        <begin position="1369"/>
        <end position="1392"/>
    </location>
</feature>
<feature type="domain" description="Fibronectin type-III" evidence="8">
    <location>
        <begin position="434"/>
        <end position="528"/>
    </location>
</feature>
<dbReference type="SUPFAM" id="SSF49265">
    <property type="entry name" value="Fibronectin type III"/>
    <property type="match status" value="7"/>
</dbReference>
<dbReference type="PANTHER" id="PTHR23036:SF151">
    <property type="entry name" value="FIBRONECTIN TYPE-III DOMAIN-CONTAINING PROTEIN"/>
    <property type="match status" value="1"/>
</dbReference>
<evidence type="ECO:0000313" key="9">
    <source>
        <dbReference type="EMBL" id="KAK2561536.1"/>
    </source>
</evidence>
<feature type="domain" description="Fibronectin type-III" evidence="8">
    <location>
        <begin position="1072"/>
        <end position="1176"/>
    </location>
</feature>
<gene>
    <name evidence="9" type="ORF">P5673_015512</name>
</gene>
<evidence type="ECO:0000256" key="2">
    <source>
        <dbReference type="ARBA" id="ARBA00022737"/>
    </source>
</evidence>
<feature type="compositionally biased region" description="Polar residues" evidence="6">
    <location>
        <begin position="196"/>
        <end position="213"/>
    </location>
</feature>
<keyword evidence="7" id="KW-0472">Membrane</keyword>
<evidence type="ECO:0000256" key="3">
    <source>
        <dbReference type="ARBA" id="ARBA00023157"/>
    </source>
</evidence>
<keyword evidence="7" id="KW-1133">Transmembrane helix</keyword>
<feature type="domain" description="Fibronectin type-III" evidence="8">
    <location>
        <begin position="334"/>
        <end position="429"/>
    </location>
</feature>
<evidence type="ECO:0000256" key="4">
    <source>
        <dbReference type="ARBA" id="ARBA00023170"/>
    </source>
</evidence>
<dbReference type="Gene3D" id="1.10.287.70">
    <property type="match status" value="1"/>
</dbReference>
<feature type="domain" description="Fibronectin type-III" evidence="8">
    <location>
        <begin position="628"/>
        <end position="728"/>
    </location>
</feature>
<dbReference type="EMBL" id="JARQWQ010000032">
    <property type="protein sequence ID" value="KAK2561536.1"/>
    <property type="molecule type" value="Genomic_DNA"/>
</dbReference>
<proteinExistence type="predicted"/>
<dbReference type="InterPro" id="IPR003961">
    <property type="entry name" value="FN3_dom"/>
</dbReference>
<keyword evidence="2" id="KW-0677">Repeat</keyword>
<dbReference type="Proteomes" id="UP001249851">
    <property type="component" value="Unassembled WGS sequence"/>
</dbReference>
<keyword evidence="4" id="KW-0675">Receptor</keyword>
<dbReference type="PANTHER" id="PTHR23036">
    <property type="entry name" value="CYTOKINE RECEPTOR"/>
    <property type="match status" value="1"/>
</dbReference>
<dbReference type="PROSITE" id="PS50853">
    <property type="entry name" value="FN3"/>
    <property type="match status" value="9"/>
</dbReference>
<dbReference type="SUPFAM" id="SSF81324">
    <property type="entry name" value="Voltage-gated potassium channels"/>
    <property type="match status" value="1"/>
</dbReference>
<feature type="region of interest" description="Disordered" evidence="6">
    <location>
        <begin position="196"/>
        <end position="220"/>
    </location>
</feature>
<keyword evidence="7" id="KW-0812">Transmembrane</keyword>
<keyword evidence="5" id="KW-0325">Glycoprotein</keyword>
<reference evidence="9" key="2">
    <citation type="journal article" date="2023" name="Science">
        <title>Genomic signatures of disease resistance in endangered staghorn corals.</title>
        <authorList>
            <person name="Vollmer S.V."/>
            <person name="Selwyn J.D."/>
            <person name="Despard B.A."/>
            <person name="Roesel C.L."/>
        </authorList>
    </citation>
    <scope>NUCLEOTIDE SEQUENCE</scope>
    <source>
        <strain evidence="9">K2</strain>
    </source>
</reference>
<sequence length="1456" mass="161320">MAVSHQADSNVTIAGYRIRYRRNDTQAFKFHVMNCTSQPDQIGNESISYSMSSFNSIFVCSNRTSVSLTNLTVYTFYWIDVTAFGNSSFGTRSSPIISPTSEAAPSSPPVNVSVVVHNSTAISVAWDPVPKEHRNGKIISYLLILDENGLQNHPKKDPICGEEIEVNVVDEDESENVTVDRLRKFTTYNVSVTANTSAGSSRPSDVINVTTGQDAPDGAPRNLTAINRTSDSITISWGPVEDNLINGVLSGYKIFWKEVASNVNDSMIVKWNETEHRKKRDIDTVPTIQERIYSITNLTVYTNYSVQIAAYTVALGPYSNETYLMSGEGVPTSAPRNVTAYNTSAHSIKVEWIRPDEDRIHGILAGYDVTFTLSHNASAIRRTMICGANTSVVLTNLPVYTLFNITVSAFTKVGIGNRSGLIQARTDETEPTAPPENFTAISLSFNSINVSWKPVPEEHRRGIIIGYQVKVQGNNGSQFLSFGGSKNSGVIRNLRMFVYYKLCLLALTRIGGGPCANRTLQTKITAPTVIPLNVTANLSCSTCVNVMWAIEGLERGFILQSYVVSYKALKNVTWKSVYVPANQTSTVLQSLKIYTTYEIKVAAVTGNLTGDFSVPINVTTIEGAPDSPPLNVRVVPLSFTSVRVKWDKVPETKRNGIIRGYTIQWSGLFNGSWSLRNITVYGEDNLTVVIEGLEMFVTYKVKALASTTAGSGGFSSPVDAITNQTMPEVQLQLDKPTPQGNKSIVVRWNVKYDKRLNEPRHFHMRFCPVKNCGNYSSQNFSNTKNATISDLVTYAEYKFQIRAVNITAIDGTNVLFPEGNFSEPAESSTSIKVTWGELPWDKVHANITHYFIQWFNRSSQQSEGNVTVSSNIFQYVIEDLEVYKNYSVQTTIRVTWDRIDTANITGFRGYKIEYVKLSDDSNGSLLVGDVANATLRNLKIFTEYKIKVAARSSQPGNFTPSKTVKTHEGVPSKAPTNLKASVLDSISARISWGHVPTDYRNGIIKGYRVFYKRGVNGTYKNKTTVWPAKTLLLLNLDKAAEYNCTVLAFTGTGDGTKGDFTFKTGDDIPSRPPVEVKAISRISPTTLNVTWKPVPPEFRHGTVLEYSVKYQRVKVGDEKIEDDNILTIKVVRDKNFVELTGLNPYVEYKVSVAANTQKGTGPYAFATGETCRCGRKFTTSWRRYEPYANVTDDGKPGQIIPSILQRMVDECCGSCDAYERTVVDFKTDGLGKKSEKNSNRFLLESLDTSTDFTFPVHGNSLQDSYKGGYGYVPVIESSGVAFIVSPNASETQSTTFALLMRYLPVLLLPMVTAYAAGIVIWIGERTHNPNDFYPSFIEGSWEGLWWAFVTMTTLGYGDRAPLSFYGRTFAVSWISFGLVVISITMAMITTALTTTTLKSTITIYGTKVAAEYNSPEYHLGTRRNAKYESGIRFAATTSCTKDQLSRIIFVFVLGIY</sequence>
<keyword evidence="1" id="KW-0732">Signal</keyword>
<dbReference type="Pfam" id="PF07885">
    <property type="entry name" value="Ion_trans_2"/>
    <property type="match status" value="1"/>
</dbReference>
<evidence type="ECO:0000256" key="7">
    <source>
        <dbReference type="SAM" id="Phobius"/>
    </source>
</evidence>
<evidence type="ECO:0000313" key="10">
    <source>
        <dbReference type="Proteomes" id="UP001249851"/>
    </source>
</evidence>
<feature type="domain" description="Fibronectin type-III" evidence="8">
    <location>
        <begin position="974"/>
        <end position="1068"/>
    </location>
</feature>
<dbReference type="GO" id="GO:0043235">
    <property type="term" value="C:receptor complex"/>
    <property type="evidence" value="ECO:0007669"/>
    <property type="project" value="TreeGrafter"/>
</dbReference>
<dbReference type="GO" id="GO:0004896">
    <property type="term" value="F:cytokine receptor activity"/>
    <property type="evidence" value="ECO:0007669"/>
    <property type="project" value="TreeGrafter"/>
</dbReference>
<feature type="domain" description="Fibronectin type-III" evidence="8">
    <location>
        <begin position="876"/>
        <end position="969"/>
    </location>
</feature>
<dbReference type="SMART" id="SM00060">
    <property type="entry name" value="FN3"/>
    <property type="match status" value="10"/>
</dbReference>
<evidence type="ECO:0000259" key="8">
    <source>
        <dbReference type="PROSITE" id="PS50853"/>
    </source>
</evidence>
<dbReference type="InterPro" id="IPR036116">
    <property type="entry name" value="FN3_sf"/>
</dbReference>
<reference evidence="9" key="1">
    <citation type="journal article" date="2023" name="G3 (Bethesda)">
        <title>Whole genome assembly and annotation of the endangered Caribbean coral Acropora cervicornis.</title>
        <authorList>
            <person name="Selwyn J.D."/>
            <person name="Vollmer S.V."/>
        </authorList>
    </citation>
    <scope>NUCLEOTIDE SEQUENCE</scope>
    <source>
        <strain evidence="9">K2</strain>
    </source>
</reference>
<dbReference type="FunFam" id="2.60.40.10:FF:000028">
    <property type="entry name" value="Neuronal cell adhesion molecule"/>
    <property type="match status" value="4"/>
</dbReference>